<dbReference type="Proteomes" id="UP000245207">
    <property type="component" value="Unassembled WGS sequence"/>
</dbReference>
<protein>
    <submittedName>
        <fullName evidence="2">Ankyrin repeat-containing domain, PGG domain, Gag-polypeptide of LTR copia-type</fullName>
    </submittedName>
</protein>
<keyword evidence="3" id="KW-1185">Reference proteome</keyword>
<gene>
    <name evidence="2" type="ORF">CTI12_AA570190</name>
</gene>
<dbReference type="AlphaFoldDB" id="A0A2U1KS91"/>
<sequence>MARTMYKDVDAPLACIAGKPDLYYSGALYNSYQRFIYSHVPTENINLGNRHKRRDIENQEYNAKFVSKCKTSFFYPVQHIKNLQEDKVKHNKALMLLKCICEEVGKINRLGDISEHYGQAFTLALEHDTSEAIEEITEFFPQAIWTKNNGYYPTQFAIVNRCEKVYDFLVHRVTDNKQLHKVSVDKDENNLLHLAGRLAPIEKLHLVSGAALQMQRDLQWFRKRAQGVEKRRRRMVEKDCRFLHNHSCTHHYNSFCSGHYSTGWKFVTTRYREEDFLYKLPTRLMVGLAMLFLSVTSMMVAFSATLYMMSGKEKAWILIPIAALTCLPIASFVTLQLPLLVDLFSSTYAHGIFGEESGVAKEHTLQHIKHLQEDKVKHNKALMLLKCICEEVAFALALEHDTSEAIEEITECFPQAIWTKNNGYYPTQFAIVNRCEKVYNFLVHRVTDNKQLHKVSVDKDENNLLHLAGRLAPIEKLNLVSGAALQMQRDLQWFREVEKFLIPKHKKAKNRKQETPIMVFRREHKELRKEAWILIPIAALTCLPIASFVTLQLPLLVDLFSSTYAHGIFGEESGVGSINITKEHTC</sequence>
<keyword evidence="1" id="KW-0472">Membrane</keyword>
<comment type="caution">
    <text evidence="2">The sequence shown here is derived from an EMBL/GenBank/DDBJ whole genome shotgun (WGS) entry which is preliminary data.</text>
</comment>
<dbReference type="GO" id="GO:0016020">
    <property type="term" value="C:membrane"/>
    <property type="evidence" value="ECO:0007669"/>
    <property type="project" value="TreeGrafter"/>
</dbReference>
<reference evidence="2 3" key="1">
    <citation type="journal article" date="2018" name="Mol. Plant">
        <title>The genome of Artemisia annua provides insight into the evolution of Asteraceae family and artemisinin biosynthesis.</title>
        <authorList>
            <person name="Shen Q."/>
            <person name="Zhang L."/>
            <person name="Liao Z."/>
            <person name="Wang S."/>
            <person name="Yan T."/>
            <person name="Shi P."/>
            <person name="Liu M."/>
            <person name="Fu X."/>
            <person name="Pan Q."/>
            <person name="Wang Y."/>
            <person name="Lv Z."/>
            <person name="Lu X."/>
            <person name="Zhang F."/>
            <person name="Jiang W."/>
            <person name="Ma Y."/>
            <person name="Chen M."/>
            <person name="Hao X."/>
            <person name="Li L."/>
            <person name="Tang Y."/>
            <person name="Lv G."/>
            <person name="Zhou Y."/>
            <person name="Sun X."/>
            <person name="Brodelius P.E."/>
            <person name="Rose J.K.C."/>
            <person name="Tang K."/>
        </authorList>
    </citation>
    <scope>NUCLEOTIDE SEQUENCE [LARGE SCALE GENOMIC DNA]</scope>
    <source>
        <strain evidence="3">cv. Huhao1</strain>
        <tissue evidence="2">Leaf</tissue>
    </source>
</reference>
<evidence type="ECO:0000313" key="3">
    <source>
        <dbReference type="Proteomes" id="UP000245207"/>
    </source>
</evidence>
<evidence type="ECO:0000256" key="1">
    <source>
        <dbReference type="SAM" id="Phobius"/>
    </source>
</evidence>
<feature type="transmembrane region" description="Helical" evidence="1">
    <location>
        <begin position="531"/>
        <end position="553"/>
    </location>
</feature>
<dbReference type="STRING" id="35608.A0A2U1KS91"/>
<feature type="transmembrane region" description="Helical" evidence="1">
    <location>
        <begin position="315"/>
        <end position="335"/>
    </location>
</feature>
<keyword evidence="1" id="KW-0812">Transmembrane</keyword>
<dbReference type="EMBL" id="PKPP01014466">
    <property type="protein sequence ID" value="PWA39620.1"/>
    <property type="molecule type" value="Genomic_DNA"/>
</dbReference>
<dbReference type="PANTHER" id="PTHR24177:SF467">
    <property type="entry name" value="PGG DOMAIN, RETROTRANSPOSON COPIA-LIKE PROTEIN"/>
    <property type="match status" value="1"/>
</dbReference>
<name>A0A2U1KS91_ARTAN</name>
<keyword evidence="1" id="KW-1133">Transmembrane helix</keyword>
<dbReference type="PANTHER" id="PTHR24177">
    <property type="entry name" value="CASKIN"/>
    <property type="match status" value="1"/>
</dbReference>
<organism evidence="2 3">
    <name type="scientific">Artemisia annua</name>
    <name type="common">Sweet wormwood</name>
    <dbReference type="NCBI Taxonomy" id="35608"/>
    <lineage>
        <taxon>Eukaryota</taxon>
        <taxon>Viridiplantae</taxon>
        <taxon>Streptophyta</taxon>
        <taxon>Embryophyta</taxon>
        <taxon>Tracheophyta</taxon>
        <taxon>Spermatophyta</taxon>
        <taxon>Magnoliopsida</taxon>
        <taxon>eudicotyledons</taxon>
        <taxon>Gunneridae</taxon>
        <taxon>Pentapetalae</taxon>
        <taxon>asterids</taxon>
        <taxon>campanulids</taxon>
        <taxon>Asterales</taxon>
        <taxon>Asteraceae</taxon>
        <taxon>Asteroideae</taxon>
        <taxon>Anthemideae</taxon>
        <taxon>Artemisiinae</taxon>
        <taxon>Artemisia</taxon>
    </lineage>
</organism>
<evidence type="ECO:0000313" key="2">
    <source>
        <dbReference type="EMBL" id="PWA39620.1"/>
    </source>
</evidence>
<proteinExistence type="predicted"/>
<feature type="transmembrane region" description="Helical" evidence="1">
    <location>
        <begin position="284"/>
        <end position="309"/>
    </location>
</feature>
<accession>A0A2U1KS91</accession>